<evidence type="ECO:0000256" key="3">
    <source>
        <dbReference type="SAM" id="SignalP"/>
    </source>
</evidence>
<dbReference type="Pfam" id="PF11327">
    <property type="entry name" value="Egh16-like"/>
    <property type="match status" value="1"/>
</dbReference>
<comment type="caution">
    <text evidence="4">The sequence shown here is derived from an EMBL/GenBank/DDBJ whole genome shotgun (WGS) entry which is preliminary data.</text>
</comment>
<evidence type="ECO:0000313" key="4">
    <source>
        <dbReference type="EMBL" id="KAK6533792.1"/>
    </source>
</evidence>
<dbReference type="PANTHER" id="PTHR34618:SF4">
    <property type="entry name" value="CAS1"/>
    <property type="match status" value="1"/>
</dbReference>
<evidence type="ECO:0000256" key="2">
    <source>
        <dbReference type="SAM" id="MobiDB-lite"/>
    </source>
</evidence>
<dbReference type="AlphaFoldDB" id="A0AAV9X420"/>
<feature type="compositionally biased region" description="Polar residues" evidence="2">
    <location>
        <begin position="280"/>
        <end position="314"/>
    </location>
</feature>
<evidence type="ECO:0000256" key="1">
    <source>
        <dbReference type="SAM" id="Coils"/>
    </source>
</evidence>
<feature type="region of interest" description="Disordered" evidence="2">
    <location>
        <begin position="263"/>
        <end position="317"/>
    </location>
</feature>
<dbReference type="PANTHER" id="PTHR34618">
    <property type="entry name" value="SURFACE PROTEIN MAS1, PUTATIVE-RELATED"/>
    <property type="match status" value="1"/>
</dbReference>
<dbReference type="EMBL" id="JAVHJO010000011">
    <property type="protein sequence ID" value="KAK6533792.1"/>
    <property type="molecule type" value="Genomic_DNA"/>
</dbReference>
<accession>A0AAV9X420</accession>
<feature type="coiled-coil region" evidence="1">
    <location>
        <begin position="339"/>
        <end position="371"/>
    </location>
</feature>
<evidence type="ECO:0000313" key="5">
    <source>
        <dbReference type="Proteomes" id="UP001365542"/>
    </source>
</evidence>
<sequence length="439" mass="47195">MHLKTTAAVVILALTPEIAGHAIPYNIIGDADISVSSYILGIHTSTPRTGTTQLPFQRDIAVFKNPVVPATKWSKWWKKPRTYWANGCGANIWDQNIYYSTAAATKKQYAKATAAQKNYWYYQMPAKKMIDWKGITTTYAQTNRIIKVSPGGWIRMMVHQLNGDGAGPYKCKISSTGEPSGWNAGWIQPTGANNVPGTAKSYSNRVAGTLQDFPLTVDIPANLKCSGSYAGMNNICMMRCENYAINGPFGGCVPFQLVTQTAPAPPPPAATGDNIGDTPQADSYTISPAQASAIAQNATSTTDNDANPSINPTVDPSAEGYKRKLLRFMARDAQPSKEEELVKRELETAQEELVKREAEAHEEELVKVEYEEAMKAKRATADDEALAVALGGEDTPPALIAAAKKQLAAIPSAQKAKLNAKIAAGKKSNAANAGNTGNN</sequence>
<protein>
    <submittedName>
        <fullName evidence="4">Uncharacterized protein</fullName>
    </submittedName>
</protein>
<keyword evidence="3" id="KW-0732">Signal</keyword>
<organism evidence="4 5">
    <name type="scientific">Orbilia ellipsospora</name>
    <dbReference type="NCBI Taxonomy" id="2528407"/>
    <lineage>
        <taxon>Eukaryota</taxon>
        <taxon>Fungi</taxon>
        <taxon>Dikarya</taxon>
        <taxon>Ascomycota</taxon>
        <taxon>Pezizomycotina</taxon>
        <taxon>Orbiliomycetes</taxon>
        <taxon>Orbiliales</taxon>
        <taxon>Orbiliaceae</taxon>
        <taxon>Orbilia</taxon>
    </lineage>
</organism>
<feature type="chain" id="PRO_5043339798" evidence="3">
    <location>
        <begin position="21"/>
        <end position="439"/>
    </location>
</feature>
<keyword evidence="1" id="KW-0175">Coiled coil</keyword>
<proteinExistence type="predicted"/>
<feature type="signal peptide" evidence="3">
    <location>
        <begin position="1"/>
        <end position="20"/>
    </location>
</feature>
<keyword evidence="5" id="KW-1185">Reference proteome</keyword>
<name>A0AAV9X420_9PEZI</name>
<dbReference type="Proteomes" id="UP001365542">
    <property type="component" value="Unassembled WGS sequence"/>
</dbReference>
<reference evidence="4 5" key="1">
    <citation type="submission" date="2019-10" db="EMBL/GenBank/DDBJ databases">
        <authorList>
            <person name="Palmer J.M."/>
        </authorList>
    </citation>
    <scope>NUCLEOTIDE SEQUENCE [LARGE SCALE GENOMIC DNA]</scope>
    <source>
        <strain evidence="4 5">TWF694</strain>
    </source>
</reference>
<gene>
    <name evidence="4" type="ORF">TWF694_002721</name>
</gene>
<dbReference type="InterPro" id="IPR021476">
    <property type="entry name" value="Egh16-like"/>
</dbReference>